<accession>A0A2V2N7T7</accession>
<evidence type="ECO:0000256" key="1">
    <source>
        <dbReference type="SAM" id="MobiDB-lite"/>
    </source>
</evidence>
<comment type="caution">
    <text evidence="2">The sequence shown here is derived from an EMBL/GenBank/DDBJ whole genome shotgun (WGS) entry which is preliminary data.</text>
</comment>
<sequence>MESVPKRPRPDSEPVEQQSRLRHTDTRSTRSPQQTRQSKPTDMNNPFPSSGFPLSEIHSMTVRMVDGEIFKRFGEVFISRVKNPQNSR</sequence>
<evidence type="ECO:0000313" key="3">
    <source>
        <dbReference type="Proteomes" id="UP000245934"/>
    </source>
</evidence>
<proteinExistence type="predicted"/>
<dbReference type="AlphaFoldDB" id="A0A2V2N7T7"/>
<dbReference type="Proteomes" id="UP000245934">
    <property type="component" value="Unassembled WGS sequence"/>
</dbReference>
<feature type="compositionally biased region" description="Basic and acidic residues" evidence="1">
    <location>
        <begin position="1"/>
        <end position="12"/>
    </location>
</feature>
<gene>
    <name evidence="2" type="ORF">DLD82_08470</name>
</gene>
<feature type="compositionally biased region" description="Polar residues" evidence="1">
    <location>
        <begin position="29"/>
        <end position="48"/>
    </location>
</feature>
<protein>
    <submittedName>
        <fullName evidence="2">Uncharacterized protein</fullName>
    </submittedName>
</protein>
<dbReference type="EMBL" id="QGMZ01000016">
    <property type="protein sequence ID" value="PWR74605.1"/>
    <property type="molecule type" value="Genomic_DNA"/>
</dbReference>
<evidence type="ECO:0000313" key="2">
    <source>
        <dbReference type="EMBL" id="PWR74605.1"/>
    </source>
</evidence>
<reference evidence="2 3" key="1">
    <citation type="submission" date="2018-05" db="EMBL/GenBank/DDBJ databases">
        <title>Draft genome of Methanospirillum stamsii Pt1.</title>
        <authorList>
            <person name="Dueholm M.S."/>
            <person name="Nielsen P.H."/>
            <person name="Bakmann L.F."/>
            <person name="Otzen D.E."/>
        </authorList>
    </citation>
    <scope>NUCLEOTIDE SEQUENCE [LARGE SCALE GENOMIC DNA]</scope>
    <source>
        <strain evidence="2 3">Pt1</strain>
    </source>
</reference>
<organism evidence="2 3">
    <name type="scientific">Methanospirillum stamsii</name>
    <dbReference type="NCBI Taxonomy" id="1277351"/>
    <lineage>
        <taxon>Archaea</taxon>
        <taxon>Methanobacteriati</taxon>
        <taxon>Methanobacteriota</taxon>
        <taxon>Stenosarchaea group</taxon>
        <taxon>Methanomicrobia</taxon>
        <taxon>Methanomicrobiales</taxon>
        <taxon>Methanospirillaceae</taxon>
        <taxon>Methanospirillum</taxon>
    </lineage>
</organism>
<keyword evidence="3" id="KW-1185">Reference proteome</keyword>
<name>A0A2V2N7T7_9EURY</name>
<feature type="region of interest" description="Disordered" evidence="1">
    <location>
        <begin position="1"/>
        <end position="54"/>
    </location>
</feature>